<evidence type="ECO:0000313" key="4">
    <source>
        <dbReference type="EMBL" id="KAG5529164.1"/>
    </source>
</evidence>
<feature type="region of interest" description="Disordered" evidence="2">
    <location>
        <begin position="24"/>
        <end position="52"/>
    </location>
</feature>
<reference evidence="4" key="1">
    <citation type="submission" date="2020-08" db="EMBL/GenBank/DDBJ databases">
        <title>Plant Genome Project.</title>
        <authorList>
            <person name="Zhang R.-G."/>
        </authorList>
    </citation>
    <scope>NUCLEOTIDE SEQUENCE</scope>
    <source>
        <strain evidence="4">WSP0</strain>
        <tissue evidence="4">Leaf</tissue>
    </source>
</reference>
<evidence type="ECO:0000256" key="2">
    <source>
        <dbReference type="SAM" id="MobiDB-lite"/>
    </source>
</evidence>
<organism evidence="4 5">
    <name type="scientific">Rhododendron griersonianum</name>
    <dbReference type="NCBI Taxonomy" id="479676"/>
    <lineage>
        <taxon>Eukaryota</taxon>
        <taxon>Viridiplantae</taxon>
        <taxon>Streptophyta</taxon>
        <taxon>Embryophyta</taxon>
        <taxon>Tracheophyta</taxon>
        <taxon>Spermatophyta</taxon>
        <taxon>Magnoliopsida</taxon>
        <taxon>eudicotyledons</taxon>
        <taxon>Gunneridae</taxon>
        <taxon>Pentapetalae</taxon>
        <taxon>asterids</taxon>
        <taxon>Ericales</taxon>
        <taxon>Ericaceae</taxon>
        <taxon>Ericoideae</taxon>
        <taxon>Rhodoreae</taxon>
        <taxon>Rhododendron</taxon>
    </lineage>
</organism>
<feature type="region of interest" description="Disordered" evidence="2">
    <location>
        <begin position="422"/>
        <end position="467"/>
    </location>
</feature>
<dbReference type="PANTHER" id="PTHR34835:SF81">
    <property type="entry name" value="OS06G0475900 PROTEIN"/>
    <property type="match status" value="1"/>
</dbReference>
<accession>A0AAV6IP65</accession>
<keyword evidence="1" id="KW-0175">Coiled coil</keyword>
<dbReference type="Proteomes" id="UP000823749">
    <property type="component" value="Chromosome 10"/>
</dbReference>
<evidence type="ECO:0000256" key="1">
    <source>
        <dbReference type="SAM" id="Coils"/>
    </source>
</evidence>
<dbReference type="EMBL" id="JACTNZ010000010">
    <property type="protein sequence ID" value="KAG5529164.1"/>
    <property type="molecule type" value="Genomic_DNA"/>
</dbReference>
<dbReference type="InterPro" id="IPR019557">
    <property type="entry name" value="AminoTfrase-like_pln_mobile"/>
</dbReference>
<proteinExistence type="predicted"/>
<feature type="domain" description="Aminotransferase-like plant mobile" evidence="3">
    <location>
        <begin position="152"/>
        <end position="421"/>
    </location>
</feature>
<comment type="caution">
    <text evidence="4">The sequence shown here is derived from an EMBL/GenBank/DDBJ whole genome shotgun (WGS) entry which is preliminary data.</text>
</comment>
<keyword evidence="5" id="KW-1185">Reference proteome</keyword>
<feature type="compositionally biased region" description="Polar residues" evidence="2">
    <location>
        <begin position="448"/>
        <end position="465"/>
    </location>
</feature>
<protein>
    <recommendedName>
        <fullName evidence="3">Aminotransferase-like plant mobile domain-containing protein</fullName>
    </recommendedName>
</protein>
<feature type="compositionally biased region" description="Polar residues" evidence="2">
    <location>
        <begin position="429"/>
        <end position="438"/>
    </location>
</feature>
<dbReference type="Pfam" id="PF10536">
    <property type="entry name" value="PMD"/>
    <property type="match status" value="1"/>
</dbReference>
<evidence type="ECO:0000313" key="5">
    <source>
        <dbReference type="Proteomes" id="UP000823749"/>
    </source>
</evidence>
<dbReference type="PANTHER" id="PTHR34835">
    <property type="entry name" value="OS07G0283600 PROTEIN-RELATED"/>
    <property type="match status" value="1"/>
</dbReference>
<name>A0AAV6IP65_9ERIC</name>
<sequence length="558" mass="64669">MPHEEVSKGIIEADTISNLPKKLKTKKLAGRKPIEITSSSVPKASHERHAQSQYNLRVRSPKNQGINIEQAAPQSQPLRKRPRIVVETQETQATEESQHIAFNRCNMQAMIRLMNGFPVTPALKDSLKKTPFWHLINAFIEEKVKSDHCRKFDEVVVKIVESYDANTRTFRLGNKHVKLEREYVKLIFGISCENEEINQSYCKKENVQLAVKWKIKGKRLDTSIIKKLLKEKQNSKLEEDMDDIARLLCLFLCRTLFFSTSGTTINWVYVRYMKDLNKIKQFDWAGAICKYLLKSTHVEHKDPKEVKGSSILLLYWLCEHSNIPNQESPDSIPRLLKWNIAKLRKALKDVKQLQQLPDEKVKDGTLEQTIEEKVDSEFEQHEVQQDAGEKDEVNQHEVKNDEFVELVEAQFEVQQDKGEKVEVAEVENVSDSYESQPVSFRRDEVTSPKYNSDSTLEPNTLNGKSLPQEEDECLKKLVDNILDDSKKYAPAMVDELTEERHSISDNLTIKIEYLEKHMEIEKQSNKDALAMIDELRKEKDSITNDMSTKIERLENEKK</sequence>
<feature type="coiled-coil region" evidence="1">
    <location>
        <begin position="518"/>
        <end position="552"/>
    </location>
</feature>
<gene>
    <name evidence="4" type="ORF">RHGRI_029745</name>
</gene>
<dbReference type="AlphaFoldDB" id="A0AAV6IP65"/>
<evidence type="ECO:0000259" key="3">
    <source>
        <dbReference type="Pfam" id="PF10536"/>
    </source>
</evidence>